<dbReference type="AlphaFoldDB" id="A0A0R2A124"/>
<dbReference type="STRING" id="1423813.FC26_GL000986"/>
<dbReference type="EMBL" id="AYYY01000071">
    <property type="protein sequence ID" value="KRM60266.1"/>
    <property type="molecule type" value="Genomic_DNA"/>
</dbReference>
<evidence type="ECO:0000313" key="2">
    <source>
        <dbReference type="Proteomes" id="UP000051733"/>
    </source>
</evidence>
<dbReference type="RefSeq" id="WP_057781364.1">
    <property type="nucleotide sequence ID" value="NZ_AYYY01000071.1"/>
</dbReference>
<dbReference type="Proteomes" id="UP000051733">
    <property type="component" value="Unassembled WGS sequence"/>
</dbReference>
<evidence type="ECO:0000313" key="1">
    <source>
        <dbReference type="EMBL" id="KRM60266.1"/>
    </source>
</evidence>
<accession>A0A0R2A124</accession>
<dbReference type="PATRIC" id="fig|1423813.3.peg.1007"/>
<reference evidence="1 2" key="1">
    <citation type="journal article" date="2015" name="Genome Announc.">
        <title>Expanding the biotechnology potential of lactobacilli through comparative genomics of 213 strains and associated genera.</title>
        <authorList>
            <person name="Sun Z."/>
            <person name="Harris H.M."/>
            <person name="McCann A."/>
            <person name="Guo C."/>
            <person name="Argimon S."/>
            <person name="Zhang W."/>
            <person name="Yang X."/>
            <person name="Jeffery I.B."/>
            <person name="Cooney J.C."/>
            <person name="Kagawa T.F."/>
            <person name="Liu W."/>
            <person name="Song Y."/>
            <person name="Salvetti E."/>
            <person name="Wrobel A."/>
            <person name="Rasinkangas P."/>
            <person name="Parkhill J."/>
            <person name="Rea M.C."/>
            <person name="O'Sullivan O."/>
            <person name="Ritari J."/>
            <person name="Douillard F.P."/>
            <person name="Paul Ross R."/>
            <person name="Yang R."/>
            <person name="Briner A.E."/>
            <person name="Felis G.E."/>
            <person name="de Vos W.M."/>
            <person name="Barrangou R."/>
            <person name="Klaenhammer T.R."/>
            <person name="Caufield P.W."/>
            <person name="Cui Y."/>
            <person name="Zhang H."/>
            <person name="O'Toole P.W."/>
        </authorList>
    </citation>
    <scope>NUCLEOTIDE SEQUENCE [LARGE SCALE GENOMIC DNA]</scope>
    <source>
        <strain evidence="1 2">DSM 20634</strain>
    </source>
</reference>
<protein>
    <submittedName>
        <fullName evidence="1">Uncharacterized protein</fullName>
    </submittedName>
</protein>
<proteinExistence type="predicted"/>
<organism evidence="1 2">
    <name type="scientific">Paucilactobacillus vaccinostercus DSM 20634</name>
    <dbReference type="NCBI Taxonomy" id="1423813"/>
    <lineage>
        <taxon>Bacteria</taxon>
        <taxon>Bacillati</taxon>
        <taxon>Bacillota</taxon>
        <taxon>Bacilli</taxon>
        <taxon>Lactobacillales</taxon>
        <taxon>Lactobacillaceae</taxon>
        <taxon>Paucilactobacillus</taxon>
    </lineage>
</organism>
<name>A0A0R2A124_9LACO</name>
<gene>
    <name evidence="1" type="ORF">FC26_GL000986</name>
</gene>
<dbReference type="OrthoDB" id="6691177at2"/>
<sequence>MLFSKMYHVNDNTFFDPNLNHDQVKFIDPNKLVAIRTHGFNGDAVDKNYYAFFNALCETYLNDNTQLAHQLLAVPHEENGTRIGYAKAPNKGRGVSPQILDHTMQTIMVSPVNLEQVKHHPEVLSLFAQNFDRDRLSDLITSINCLELVRYTEYICNRYYVPMVPGIEITYFDCICLQWKKRQVALPTDQAGRRIILIPNGAVVDGYIFSAGSFVQKKLLTSRQRFYEEQGHPLTKKKIRAREVQPLGPGMTKQYALQQVLQNPFLLDEYLNLLRLTA</sequence>
<comment type="caution">
    <text evidence="1">The sequence shown here is derived from an EMBL/GenBank/DDBJ whole genome shotgun (WGS) entry which is preliminary data.</text>
</comment>
<keyword evidence="2" id="KW-1185">Reference proteome</keyword>